<dbReference type="GO" id="GO:0043093">
    <property type="term" value="P:FtsZ-dependent cytokinesis"/>
    <property type="evidence" value="ECO:0007669"/>
    <property type="project" value="UniProtKB-UniRule"/>
</dbReference>
<dbReference type="HAMAP" id="MF_02066">
    <property type="entry name" value="CpoB"/>
    <property type="match status" value="1"/>
</dbReference>
<gene>
    <name evidence="1" type="primary">cpoB</name>
    <name evidence="2" type="ORF">ACMU_04185</name>
</gene>
<evidence type="ECO:0000313" key="2">
    <source>
        <dbReference type="EMBL" id="KAJ54102.1"/>
    </source>
</evidence>
<comment type="function">
    <text evidence="1">Mediates coordination of peptidoglycan synthesis and outer membrane constriction during cell division.</text>
</comment>
<keyword evidence="1" id="KW-0175">Coiled coil</keyword>
<comment type="caution">
    <text evidence="2">The sequence shown here is derived from an EMBL/GenBank/DDBJ whole genome shotgun (WGS) entry which is preliminary data.</text>
</comment>
<dbReference type="EMBL" id="JFKE01000011">
    <property type="protein sequence ID" value="KAJ54102.1"/>
    <property type="molecule type" value="Genomic_DNA"/>
</dbReference>
<dbReference type="Pfam" id="PF13174">
    <property type="entry name" value="TPR_6"/>
    <property type="match status" value="2"/>
</dbReference>
<comment type="similarity">
    <text evidence="1">Belongs to the CpoB family.</text>
</comment>
<comment type="subcellular location">
    <subcellularLocation>
        <location evidence="1">Periplasm</location>
    </subcellularLocation>
</comment>
<feature type="chain" id="PRO_5009982276" description="Cell division coordinator CpoB" evidence="1">
    <location>
        <begin position="20"/>
        <end position="267"/>
    </location>
</feature>
<keyword evidence="1" id="KW-0574">Periplasm</keyword>
<keyword evidence="3" id="KW-1185">Reference proteome</keyword>
<dbReference type="AlphaFoldDB" id="A0A037ZD70"/>
<evidence type="ECO:0000313" key="3">
    <source>
        <dbReference type="Proteomes" id="UP000026249"/>
    </source>
</evidence>
<sequence precursor="true">MLGALAFTAGMLTAPVAMAQDQTLADIRQDLAVLFVEIQRLKTELSTTGAATGPAAGGTALQRIDAIEAQLQRMTARTEDLQFRIDKVVRDGTNRVGDLEFRLCELEPNCDIGSLSDTPTLGGELPTATTVQPQGETTQLAVGEQADFDRAKAVFEQGDAAGAVTMLESFVQTYPVGNLTTEAQFLRGEALKSLGRTSESARAYLEAFSGAPNGTRAPDALFGLGVALNDLGQQREACVTLAEVSARFPGSAADADAQSARATFACN</sequence>
<feature type="signal peptide" evidence="1">
    <location>
        <begin position="1"/>
        <end position="19"/>
    </location>
</feature>
<dbReference type="InterPro" id="IPR014162">
    <property type="entry name" value="CpoB_C"/>
</dbReference>
<dbReference type="InterPro" id="IPR011990">
    <property type="entry name" value="TPR-like_helical_dom_sf"/>
</dbReference>
<accession>A0A037ZD70</accession>
<keyword evidence="1" id="KW-0732">Signal</keyword>
<keyword evidence="1" id="KW-0131">Cell cycle</keyword>
<dbReference type="SUPFAM" id="SSF48452">
    <property type="entry name" value="TPR-like"/>
    <property type="match status" value="1"/>
</dbReference>
<dbReference type="InterPro" id="IPR019734">
    <property type="entry name" value="TPR_rpt"/>
</dbReference>
<feature type="coiled-coil region" evidence="1">
    <location>
        <begin position="24"/>
        <end position="84"/>
    </location>
</feature>
<name>A0A037ZD70_9RHOB</name>
<dbReference type="InterPro" id="IPR034706">
    <property type="entry name" value="CpoB"/>
</dbReference>
<protein>
    <recommendedName>
        <fullName evidence="1">Cell division coordinator CpoB</fullName>
    </recommendedName>
</protein>
<dbReference type="Proteomes" id="UP000026249">
    <property type="component" value="Unassembled WGS sequence"/>
</dbReference>
<dbReference type="STRING" id="1454373.ACMU_04185"/>
<dbReference type="NCBIfam" id="TIGR02795">
    <property type="entry name" value="tol_pal_ybgF"/>
    <property type="match status" value="1"/>
</dbReference>
<dbReference type="Gene3D" id="1.25.40.10">
    <property type="entry name" value="Tetratricopeptide repeat domain"/>
    <property type="match status" value="1"/>
</dbReference>
<evidence type="ECO:0000256" key="1">
    <source>
        <dbReference type="HAMAP-Rule" id="MF_02066"/>
    </source>
</evidence>
<dbReference type="GO" id="GO:0030288">
    <property type="term" value="C:outer membrane-bounded periplasmic space"/>
    <property type="evidence" value="ECO:0007669"/>
    <property type="project" value="UniProtKB-UniRule"/>
</dbReference>
<proteinExistence type="inferred from homology"/>
<keyword evidence="1" id="KW-0132">Cell division</keyword>
<reference evidence="2 3" key="1">
    <citation type="submission" date="2014-03" db="EMBL/GenBank/DDBJ databases">
        <title>Draft Genome Sequence of Actibacterium mucosum KCTC 23349, a Marine Alphaproteobacterium with Complex Ionic Requirements Isolated from Mediterranean Seawater at Malvarrosa Beach, Valencia, Spain.</title>
        <authorList>
            <person name="Arahal D.R."/>
            <person name="Shao Z."/>
            <person name="Lai Q."/>
            <person name="Pujalte M.J."/>
        </authorList>
    </citation>
    <scope>NUCLEOTIDE SEQUENCE [LARGE SCALE GENOMIC DNA]</scope>
    <source>
        <strain evidence="2 3">KCTC 23349</strain>
    </source>
</reference>
<organism evidence="2 3">
    <name type="scientific">Actibacterium mucosum KCTC 23349</name>
    <dbReference type="NCBI Taxonomy" id="1454373"/>
    <lineage>
        <taxon>Bacteria</taxon>
        <taxon>Pseudomonadati</taxon>
        <taxon>Pseudomonadota</taxon>
        <taxon>Alphaproteobacteria</taxon>
        <taxon>Rhodobacterales</taxon>
        <taxon>Roseobacteraceae</taxon>
        <taxon>Actibacterium</taxon>
    </lineage>
</organism>